<organism evidence="11 12">
    <name type="scientific">Candidatus Lambdaproteobacteria bacterium RIFOXYD2_FULL_50_16</name>
    <dbReference type="NCBI Taxonomy" id="1817772"/>
    <lineage>
        <taxon>Bacteria</taxon>
        <taxon>Pseudomonadati</taxon>
        <taxon>Pseudomonadota</taxon>
        <taxon>Candidatus Lambdaproteobacteria</taxon>
    </lineage>
</organism>
<keyword evidence="2" id="KW-1003">Cell membrane</keyword>
<evidence type="ECO:0000256" key="4">
    <source>
        <dbReference type="ARBA" id="ARBA00022989"/>
    </source>
</evidence>
<dbReference type="Proteomes" id="UP000178449">
    <property type="component" value="Unassembled WGS sequence"/>
</dbReference>
<evidence type="ECO:0000256" key="3">
    <source>
        <dbReference type="ARBA" id="ARBA00022692"/>
    </source>
</evidence>
<evidence type="ECO:0000313" key="11">
    <source>
        <dbReference type="EMBL" id="OGG94615.1"/>
    </source>
</evidence>
<reference evidence="11 12" key="1">
    <citation type="journal article" date="2016" name="Nat. Commun.">
        <title>Thousands of microbial genomes shed light on interconnected biogeochemical processes in an aquifer system.</title>
        <authorList>
            <person name="Anantharaman K."/>
            <person name="Brown C.T."/>
            <person name="Hug L.A."/>
            <person name="Sharon I."/>
            <person name="Castelle C.J."/>
            <person name="Probst A.J."/>
            <person name="Thomas B.C."/>
            <person name="Singh A."/>
            <person name="Wilkins M.J."/>
            <person name="Karaoz U."/>
            <person name="Brodie E.L."/>
            <person name="Williams K.H."/>
            <person name="Hubbard S.S."/>
            <person name="Banfield J.F."/>
        </authorList>
    </citation>
    <scope>NUCLEOTIDE SEQUENCE [LARGE SCALE GENOMIC DNA]</scope>
</reference>
<dbReference type="PANTHER" id="PTHR38035">
    <property type="entry name" value="UPF0070 PROTEIN YFGM"/>
    <property type="match status" value="1"/>
</dbReference>
<sequence length="227" mass="25755">MTEDKSIPKEVEEALAQPVDDFFFHLADYFYRKRKVLISFGLGLLVLVVGFLGWREWVSAQEIARNVALYQIEKGLTDPNLDFKTKNDRALDRLADFAKTYPNTAQVHMARFMRANLFAGQGQYLKAQMELEILIASIEGDTGFKRIAQVVLANLLRDQGKVDEAISFLEAVQGSVMRDAILLELAEAYLKVKKSKEAKATLDELLKDYPDSLYKHRAQQLLPLVSP</sequence>
<protein>
    <recommendedName>
        <fullName evidence="8">Ancillary SecYEG translocon subunit</fullName>
    </recommendedName>
</protein>
<evidence type="ECO:0000256" key="2">
    <source>
        <dbReference type="ARBA" id="ARBA00022475"/>
    </source>
</evidence>
<dbReference type="Pfam" id="PF09976">
    <property type="entry name" value="TPR_21"/>
    <property type="match status" value="1"/>
</dbReference>
<dbReference type="AlphaFoldDB" id="A0A1F6G929"/>
<evidence type="ECO:0000256" key="6">
    <source>
        <dbReference type="ARBA" id="ARBA00023186"/>
    </source>
</evidence>
<dbReference type="InterPro" id="IPR011990">
    <property type="entry name" value="TPR-like_helical_dom_sf"/>
</dbReference>
<dbReference type="Gene3D" id="1.25.40.10">
    <property type="entry name" value="Tetratricopeptide repeat domain"/>
    <property type="match status" value="2"/>
</dbReference>
<evidence type="ECO:0000256" key="5">
    <source>
        <dbReference type="ARBA" id="ARBA00023136"/>
    </source>
</evidence>
<comment type="similarity">
    <text evidence="7">Belongs to the YfgM family.</text>
</comment>
<feature type="transmembrane region" description="Helical" evidence="9">
    <location>
        <begin position="36"/>
        <end position="54"/>
    </location>
</feature>
<evidence type="ECO:0000256" key="1">
    <source>
        <dbReference type="ARBA" id="ARBA00004401"/>
    </source>
</evidence>
<keyword evidence="4 9" id="KW-1133">Transmembrane helix</keyword>
<keyword evidence="6" id="KW-0143">Chaperone</keyword>
<dbReference type="PANTHER" id="PTHR38035:SF1">
    <property type="entry name" value="ANCILLARY SECYEG TRANSLOCON SUBUNIT"/>
    <property type="match status" value="1"/>
</dbReference>
<gene>
    <name evidence="11" type="ORF">A2527_05365</name>
</gene>
<dbReference type="STRING" id="1817772.A2527_05365"/>
<evidence type="ECO:0000256" key="8">
    <source>
        <dbReference type="ARBA" id="ARBA00024235"/>
    </source>
</evidence>
<dbReference type="InterPro" id="IPR026039">
    <property type="entry name" value="YfgM"/>
</dbReference>
<evidence type="ECO:0000313" key="12">
    <source>
        <dbReference type="Proteomes" id="UP000178449"/>
    </source>
</evidence>
<proteinExistence type="inferred from homology"/>
<dbReference type="InterPro" id="IPR018704">
    <property type="entry name" value="SecYEG/CpoB_TPR"/>
</dbReference>
<name>A0A1F6G929_9PROT</name>
<comment type="caution">
    <text evidence="11">The sequence shown here is derived from an EMBL/GenBank/DDBJ whole genome shotgun (WGS) entry which is preliminary data.</text>
</comment>
<evidence type="ECO:0000259" key="10">
    <source>
        <dbReference type="Pfam" id="PF09976"/>
    </source>
</evidence>
<keyword evidence="3 9" id="KW-0812">Transmembrane</keyword>
<feature type="domain" description="Ancillary SecYEG translocon subunit/Cell division coordinator CpoB TPR" evidence="10">
    <location>
        <begin position="42"/>
        <end position="201"/>
    </location>
</feature>
<evidence type="ECO:0000256" key="9">
    <source>
        <dbReference type="SAM" id="Phobius"/>
    </source>
</evidence>
<dbReference type="GO" id="GO:0044877">
    <property type="term" value="F:protein-containing complex binding"/>
    <property type="evidence" value="ECO:0007669"/>
    <property type="project" value="InterPro"/>
</dbReference>
<dbReference type="EMBL" id="MFNE01000036">
    <property type="protein sequence ID" value="OGG94615.1"/>
    <property type="molecule type" value="Genomic_DNA"/>
</dbReference>
<evidence type="ECO:0000256" key="7">
    <source>
        <dbReference type="ARBA" id="ARBA00024197"/>
    </source>
</evidence>
<comment type="subcellular location">
    <subcellularLocation>
        <location evidence="1">Cell membrane</location>
        <topology evidence="1">Single-pass type II membrane protein</topology>
    </subcellularLocation>
</comment>
<dbReference type="GO" id="GO:0005886">
    <property type="term" value="C:plasma membrane"/>
    <property type="evidence" value="ECO:0007669"/>
    <property type="project" value="UniProtKB-SubCell"/>
</dbReference>
<keyword evidence="5 9" id="KW-0472">Membrane</keyword>
<dbReference type="SUPFAM" id="SSF48452">
    <property type="entry name" value="TPR-like"/>
    <property type="match status" value="1"/>
</dbReference>
<accession>A0A1F6G929</accession>